<accession>A0A1Y6FJ11</accession>
<keyword evidence="2" id="KW-1185">Reference proteome</keyword>
<dbReference type="EMBL" id="FXWG01000003">
    <property type="protein sequence ID" value="SMQ74679.1"/>
    <property type="molecule type" value="Genomic_DNA"/>
</dbReference>
<reference evidence="2" key="1">
    <citation type="submission" date="2017-04" db="EMBL/GenBank/DDBJ databases">
        <authorList>
            <person name="Varghese N."/>
            <person name="Submissions S."/>
        </authorList>
    </citation>
    <scope>NUCLEOTIDE SEQUENCE [LARGE SCALE GENOMIC DNA]</scope>
</reference>
<name>A0A1Y6FJ11_9SPHN</name>
<organism evidence="1 2">
    <name type="scientific">Altererythrobacter xiamenensis</name>
    <dbReference type="NCBI Taxonomy" id="1316679"/>
    <lineage>
        <taxon>Bacteria</taxon>
        <taxon>Pseudomonadati</taxon>
        <taxon>Pseudomonadota</taxon>
        <taxon>Alphaproteobacteria</taxon>
        <taxon>Sphingomonadales</taxon>
        <taxon>Erythrobacteraceae</taxon>
        <taxon>Altererythrobacter</taxon>
    </lineage>
</organism>
<gene>
    <name evidence="1" type="ORF">SAMN06297468_2858</name>
</gene>
<dbReference type="AlphaFoldDB" id="A0A1Y6FJ11"/>
<dbReference type="OrthoDB" id="7390151at2"/>
<evidence type="ECO:0000313" key="2">
    <source>
        <dbReference type="Proteomes" id="UP000194420"/>
    </source>
</evidence>
<protein>
    <submittedName>
        <fullName evidence="1">Uncharacterized protein</fullName>
    </submittedName>
</protein>
<sequence length="231" mass="24686">MLVTSWTCALPNGQTSEELAVQIDESRDARVLVLPALFDEANKLRRQAVEVMRRLDLAGIDTFLPGLPGMNESLVPLDSLSLTHWTAAADAAGQHCNATHVLTWRGGAILAPANLPGWQYAPVGGAKLLRSMLRARTISAREAGREETLAELQELGRTQGIELAGWQLSAAMFSALETAEPVSTPQQLTIAQSDLGGTGLWLRAEPDENLEQADALAEIIARSLGVGEADA</sequence>
<dbReference type="RefSeq" id="WP_086438688.1">
    <property type="nucleotide sequence ID" value="NZ_FXWG01000003.1"/>
</dbReference>
<evidence type="ECO:0000313" key="1">
    <source>
        <dbReference type="EMBL" id="SMQ74679.1"/>
    </source>
</evidence>
<proteinExistence type="predicted"/>
<dbReference type="Proteomes" id="UP000194420">
    <property type="component" value="Unassembled WGS sequence"/>
</dbReference>